<sequence length="89" mass="10055">TENKKENSDFCSFAGVWAYKEEVLGLFKDKKVIVAFDKDSAGRNSEATLVAKLLHLGIDTYIANWNEEVNDLNDLLNLNALNTITLHRQ</sequence>
<comment type="caution">
    <text evidence="1">The sequence shown here is derived from an EMBL/GenBank/DDBJ whole genome shotgun (WGS) entry which is preliminary data.</text>
</comment>
<dbReference type="EMBL" id="JRPC02000102">
    <property type="protein sequence ID" value="TLE12376.1"/>
    <property type="molecule type" value="Genomic_DNA"/>
</dbReference>
<dbReference type="Proteomes" id="UP000029920">
    <property type="component" value="Unassembled WGS sequence"/>
</dbReference>
<reference evidence="1 2" key="1">
    <citation type="journal article" date="2014" name="Genome Announc.">
        <title>Draft genome sequences of eight enterohepatic helicobacter species isolated from both laboratory and wild rodents.</title>
        <authorList>
            <person name="Sheh A."/>
            <person name="Shen Z."/>
            <person name="Fox J.G."/>
        </authorList>
    </citation>
    <scope>NUCLEOTIDE SEQUENCE [LARGE SCALE GENOMIC DNA]</scope>
    <source>
        <strain evidence="1 2">MIT-03-7007</strain>
    </source>
</reference>
<gene>
    <name evidence="1" type="ORF">LS72_010565</name>
</gene>
<keyword evidence="2" id="KW-1185">Reference proteome</keyword>
<dbReference type="Gene3D" id="3.40.1360.10">
    <property type="match status" value="1"/>
</dbReference>
<protein>
    <recommendedName>
        <fullName evidence="3">Toprim domain-containing protein</fullName>
    </recommendedName>
</protein>
<dbReference type="Pfam" id="PF13155">
    <property type="entry name" value="Toprim_2"/>
    <property type="match status" value="1"/>
</dbReference>
<evidence type="ECO:0008006" key="3">
    <source>
        <dbReference type="Google" id="ProtNLM"/>
    </source>
</evidence>
<organism evidence="1 2">
    <name type="scientific">Helicobacter apodemus</name>
    <dbReference type="NCBI Taxonomy" id="135569"/>
    <lineage>
        <taxon>Bacteria</taxon>
        <taxon>Pseudomonadati</taxon>
        <taxon>Campylobacterota</taxon>
        <taxon>Epsilonproteobacteria</taxon>
        <taxon>Campylobacterales</taxon>
        <taxon>Helicobacteraceae</taxon>
        <taxon>Helicobacter</taxon>
    </lineage>
</organism>
<dbReference type="RefSeq" id="WP_034555693.1">
    <property type="nucleotide sequence ID" value="NZ_JRPC02000102.1"/>
</dbReference>
<feature type="non-terminal residue" evidence="1">
    <location>
        <position position="1"/>
    </location>
</feature>
<dbReference type="AlphaFoldDB" id="A0A4U8UDE4"/>
<evidence type="ECO:0000313" key="2">
    <source>
        <dbReference type="Proteomes" id="UP000029920"/>
    </source>
</evidence>
<evidence type="ECO:0000313" key="1">
    <source>
        <dbReference type="EMBL" id="TLE12376.1"/>
    </source>
</evidence>
<name>A0A4U8UDE4_9HELI</name>
<proteinExistence type="predicted"/>
<accession>A0A4U8UDE4</accession>